<feature type="compositionally biased region" description="Basic and acidic residues" evidence="1">
    <location>
        <begin position="63"/>
        <end position="75"/>
    </location>
</feature>
<comment type="caution">
    <text evidence="2">The sequence shown here is derived from an EMBL/GenBank/DDBJ whole genome shotgun (WGS) entry which is preliminary data.</text>
</comment>
<gene>
    <name evidence="2" type="ORF">DES52_11685</name>
</gene>
<sequence>MVSRERGQIQRHFGANEPPLESLTQVLLTTHRIYEDLQATGEGYKRYVNRRSRSEALTNEQAMRAKFEASRRQKE</sequence>
<evidence type="ECO:0000313" key="3">
    <source>
        <dbReference type="Proteomes" id="UP000248326"/>
    </source>
</evidence>
<keyword evidence="3" id="KW-1185">Reference proteome</keyword>
<reference evidence="2 3" key="1">
    <citation type="submission" date="2018-06" db="EMBL/GenBank/DDBJ databases">
        <title>Genomic Encyclopedia of Type Strains, Phase IV (KMG-IV): sequencing the most valuable type-strain genomes for metagenomic binning, comparative biology and taxonomic classification.</title>
        <authorList>
            <person name="Goeker M."/>
        </authorList>
    </citation>
    <scope>NUCLEOTIDE SEQUENCE [LARGE SCALE GENOMIC DNA]</scope>
    <source>
        <strain evidence="2 3">DSM 18048</strain>
    </source>
</reference>
<proteinExistence type="predicted"/>
<organism evidence="2 3">
    <name type="scientific">Deinococcus yavapaiensis KR-236</name>
    <dbReference type="NCBI Taxonomy" id="694435"/>
    <lineage>
        <taxon>Bacteria</taxon>
        <taxon>Thermotogati</taxon>
        <taxon>Deinococcota</taxon>
        <taxon>Deinococci</taxon>
        <taxon>Deinococcales</taxon>
        <taxon>Deinococcaceae</taxon>
        <taxon>Deinococcus</taxon>
    </lineage>
</organism>
<dbReference type="Proteomes" id="UP000248326">
    <property type="component" value="Unassembled WGS sequence"/>
</dbReference>
<name>A0A318SE33_9DEIO</name>
<dbReference type="EMBL" id="QJSX01000016">
    <property type="protein sequence ID" value="PYE51018.1"/>
    <property type="molecule type" value="Genomic_DNA"/>
</dbReference>
<evidence type="ECO:0000313" key="2">
    <source>
        <dbReference type="EMBL" id="PYE51018.1"/>
    </source>
</evidence>
<dbReference type="AlphaFoldDB" id="A0A318SE33"/>
<accession>A0A318SE33</accession>
<feature type="region of interest" description="Disordered" evidence="1">
    <location>
        <begin position="56"/>
        <end position="75"/>
    </location>
</feature>
<protein>
    <submittedName>
        <fullName evidence="2">Uncharacterized protein</fullName>
    </submittedName>
</protein>
<evidence type="ECO:0000256" key="1">
    <source>
        <dbReference type="SAM" id="MobiDB-lite"/>
    </source>
</evidence>